<dbReference type="InterPro" id="IPR051990">
    <property type="entry name" value="CCPG1/PBIP1"/>
</dbReference>
<keyword evidence="5" id="KW-0238">DNA-binding</keyword>
<dbReference type="PANTHER" id="PTHR28638:SF3">
    <property type="entry name" value="PRE-B-CELL LEUKEMIA TRANSCRIPTION FACTOR-INTERACTING PROTEIN 1 ISOFORM X1"/>
    <property type="match status" value="1"/>
</dbReference>
<feature type="compositionally biased region" description="Polar residues" evidence="3">
    <location>
        <begin position="38"/>
        <end position="51"/>
    </location>
</feature>
<gene>
    <name evidence="5" type="primary">pbxip1b</name>
</gene>
<reference evidence="5" key="1">
    <citation type="submission" date="2025-08" db="UniProtKB">
        <authorList>
            <consortium name="RefSeq"/>
        </authorList>
    </citation>
    <scope>IDENTIFICATION</scope>
</reference>
<dbReference type="CTD" id="553293"/>
<keyword evidence="4" id="KW-1185">Reference proteome</keyword>
<dbReference type="RefSeq" id="XP_013766060.1">
    <property type="nucleotide sequence ID" value="XM_013910606.1"/>
</dbReference>
<feature type="compositionally biased region" description="Basic and acidic residues" evidence="3">
    <location>
        <begin position="458"/>
        <end position="772"/>
    </location>
</feature>
<feature type="compositionally biased region" description="Polar residues" evidence="3">
    <location>
        <begin position="420"/>
        <end position="429"/>
    </location>
</feature>
<dbReference type="Proteomes" id="UP000695023">
    <property type="component" value="Unplaced"/>
</dbReference>
<dbReference type="PANTHER" id="PTHR28638">
    <property type="entry name" value="CELL CYCLE PROGRESSION PROTEIN 1"/>
    <property type="match status" value="1"/>
</dbReference>
<accession>A0A9Y6JED1</accession>
<evidence type="ECO:0000313" key="4">
    <source>
        <dbReference type="Proteomes" id="UP000695023"/>
    </source>
</evidence>
<feature type="compositionally biased region" description="Basic and acidic residues" evidence="3">
    <location>
        <begin position="192"/>
        <end position="221"/>
    </location>
</feature>
<evidence type="ECO:0000256" key="2">
    <source>
        <dbReference type="SAM" id="Coils"/>
    </source>
</evidence>
<feature type="compositionally biased region" description="Basic and acidic residues" evidence="3">
    <location>
        <begin position="915"/>
        <end position="935"/>
    </location>
</feature>
<keyword evidence="1 2" id="KW-0175">Coiled coil</keyword>
<protein>
    <submittedName>
        <fullName evidence="5">Pre-B-cell leukemia homeobox interacting protein 1b isoform X1</fullName>
    </submittedName>
</protein>
<feature type="compositionally biased region" description="Low complexity" evidence="3">
    <location>
        <begin position="126"/>
        <end position="137"/>
    </location>
</feature>
<keyword evidence="5" id="KW-0371">Homeobox</keyword>
<organism evidence="4 5">
    <name type="scientific">Pundamilia nyererei</name>
    <dbReference type="NCBI Taxonomy" id="303518"/>
    <lineage>
        <taxon>Eukaryota</taxon>
        <taxon>Metazoa</taxon>
        <taxon>Chordata</taxon>
        <taxon>Craniata</taxon>
        <taxon>Vertebrata</taxon>
        <taxon>Euteleostomi</taxon>
        <taxon>Actinopterygii</taxon>
        <taxon>Neopterygii</taxon>
        <taxon>Teleostei</taxon>
        <taxon>Neoteleostei</taxon>
        <taxon>Acanthomorphata</taxon>
        <taxon>Ovalentaria</taxon>
        <taxon>Cichlomorphae</taxon>
        <taxon>Cichliformes</taxon>
        <taxon>Cichlidae</taxon>
        <taxon>African cichlids</taxon>
        <taxon>Pseudocrenilabrinae</taxon>
        <taxon>Haplochromini</taxon>
        <taxon>Pundamilia</taxon>
    </lineage>
</organism>
<evidence type="ECO:0000313" key="5">
    <source>
        <dbReference type="RefSeq" id="XP_013766060.1"/>
    </source>
</evidence>
<feature type="compositionally biased region" description="Basic and acidic residues" evidence="3">
    <location>
        <begin position="172"/>
        <end position="181"/>
    </location>
</feature>
<dbReference type="GeneID" id="102195308"/>
<feature type="region of interest" description="Disordered" evidence="3">
    <location>
        <begin position="914"/>
        <end position="935"/>
    </location>
</feature>
<dbReference type="AlphaFoldDB" id="A0A9Y6JED1"/>
<name>A0A9Y6JED1_9CICH</name>
<proteinExistence type="predicted"/>
<feature type="coiled-coil region" evidence="2">
    <location>
        <begin position="320"/>
        <end position="347"/>
    </location>
</feature>
<feature type="compositionally biased region" description="Polar residues" evidence="3">
    <location>
        <begin position="82"/>
        <end position="108"/>
    </location>
</feature>
<feature type="region of interest" description="Disordered" evidence="3">
    <location>
        <begin position="414"/>
        <end position="805"/>
    </location>
</feature>
<feature type="region of interest" description="Disordered" evidence="3">
    <location>
        <begin position="26"/>
        <end position="226"/>
    </location>
</feature>
<sequence length="935" mass="106737">MSGTGSANNSWTILTPEETAAETLKPVIMGTEYHGESHTTAPGSGDNNQPANGAKSAEGLPVENYLVPKEKTAELSGGLSADQPTSVPTSVTDNPIPSSLEVSSNLNHGSDEVSQAGGLHEGPAQSSSDPDSYSDSYTHVAPSPDEPPLLPLSTETLGGAECVQVEGTQHLRNGEELKQEGEESDAYLKTTDLGKETDPHADSEVSQERTEKAGEEGESEVRKRRSLLASLEQIGRREEEEEVDEFQLPQREDDSGFSVNKCILGALILLGLGTIFFSGIFMDLDEESDYSTRDLKDTELPGKREWLNPEAPQSPLDADNSELLNKLAKGNEQISVLQAQLQTQNEELKVAQGHAAEGAKERLRWEAVEKENSRLKTEMASLPVLQKENERMKKELESFSALQKELETLRSTVTELKVSSAGSQTTQASMKLATLPPPGQPEDSKQETAGSTGRQTKHPRDDPKQKKKDVKRDRYDLGEQKEGKERKKSVGMEGEKKGRKDGSKKEWKKEKHEQGMFDGENDKEGRQKRHSEGEKQWKEKDWKKEKTSRGDEGKPWKDGEGKRERTEKREKKEWNEDVDRKRPKHEKVNEGKQLGGKEENKHWKEGKDRGGRQKEQKEWKKLKDGFKESGKVQWEDKEWKEKGEREWRRGTERNDKNDKLQGKVGKEKDERKRWEGSKNHGKDGSREDDRKRWNEHERKSQNGKHDKEWKSKDKKWEQSKREQSKERDGRKEKKHNEDWKKDKSQFQKSKDVYKVKNNHGKKEEHQYGDQKQPHTHRKPSMGQPEYWVQQREHLQHSPKPSQECDSLESCAKAERLLPVHLPEFEAILQTYLAKAEQAGVDDSKREELKKLATQFFKDGVFLHDQMSFQDFVEDLSDILEDMVEEDEDGEHDSAIEDEMEEFEREVMRKFSLRGAGEKEERIKGDWRKESGQGHG</sequence>
<dbReference type="GO" id="GO:0016020">
    <property type="term" value="C:membrane"/>
    <property type="evidence" value="ECO:0007669"/>
    <property type="project" value="TreeGrafter"/>
</dbReference>
<evidence type="ECO:0000256" key="3">
    <source>
        <dbReference type="SAM" id="MobiDB-lite"/>
    </source>
</evidence>
<feature type="coiled-coil region" evidence="2">
    <location>
        <begin position="382"/>
        <end position="412"/>
    </location>
</feature>
<evidence type="ECO:0000256" key="1">
    <source>
        <dbReference type="ARBA" id="ARBA00023054"/>
    </source>
</evidence>